<keyword evidence="5 7" id="KW-1133">Transmembrane helix</keyword>
<evidence type="ECO:0000313" key="10">
    <source>
        <dbReference type="Proteomes" id="UP000306196"/>
    </source>
</evidence>
<keyword evidence="6 7" id="KW-0472">Membrane</keyword>
<dbReference type="GO" id="GO:0005886">
    <property type="term" value="C:plasma membrane"/>
    <property type="evidence" value="ECO:0007669"/>
    <property type="project" value="UniProtKB-SubCell"/>
</dbReference>
<dbReference type="EMBL" id="VAUV01000020">
    <property type="protein sequence ID" value="TLD68750.1"/>
    <property type="molecule type" value="Genomic_DNA"/>
</dbReference>
<comment type="subcellular location">
    <subcellularLocation>
        <location evidence="1">Cell membrane</location>
        <topology evidence="1">Multi-pass membrane protein</topology>
    </subcellularLocation>
</comment>
<keyword evidence="3" id="KW-1003">Cell membrane</keyword>
<evidence type="ECO:0000259" key="8">
    <source>
        <dbReference type="Pfam" id="PF04239"/>
    </source>
</evidence>
<dbReference type="Pfam" id="PF04239">
    <property type="entry name" value="DUF421"/>
    <property type="match status" value="1"/>
</dbReference>
<evidence type="ECO:0000256" key="2">
    <source>
        <dbReference type="ARBA" id="ARBA00006448"/>
    </source>
</evidence>
<evidence type="ECO:0000256" key="1">
    <source>
        <dbReference type="ARBA" id="ARBA00004651"/>
    </source>
</evidence>
<dbReference type="InterPro" id="IPR007353">
    <property type="entry name" value="DUF421"/>
</dbReference>
<dbReference type="Proteomes" id="UP000306196">
    <property type="component" value="Unassembled WGS sequence"/>
</dbReference>
<feature type="domain" description="YetF C-terminal" evidence="8">
    <location>
        <begin position="86"/>
        <end position="153"/>
    </location>
</feature>
<name>A0A5R8K8Y8_9BACT</name>
<evidence type="ECO:0000256" key="3">
    <source>
        <dbReference type="ARBA" id="ARBA00022475"/>
    </source>
</evidence>
<sequence length="154" mass="16863">MWSLSVSWWELVLRAVVVYVFVLVILRMSGKRQVGQLAPFDLVLLLLLSNSVQNAMNAGDNSLLGGLISAGALILLNYGFGLATFRSKKIEALVEGRPQVLIHKGKVDEGVMRGAKLTHHELDMALRREGCTSPAEVKLAVLENNGEITVVRKI</sequence>
<dbReference type="PANTHER" id="PTHR34582">
    <property type="entry name" value="UPF0702 TRANSMEMBRANE PROTEIN YCAP"/>
    <property type="match status" value="1"/>
</dbReference>
<comment type="similarity">
    <text evidence="2">Belongs to the UPF0702 family.</text>
</comment>
<protein>
    <submittedName>
        <fullName evidence="9">DUF421 domain-containing protein</fullName>
    </submittedName>
</protein>
<dbReference type="InterPro" id="IPR023090">
    <property type="entry name" value="UPF0702_alpha/beta_dom_sf"/>
</dbReference>
<dbReference type="RefSeq" id="WP_138088362.1">
    <property type="nucleotide sequence ID" value="NZ_VAUV01000020.1"/>
</dbReference>
<keyword evidence="4 7" id="KW-0812">Transmembrane</keyword>
<dbReference type="AlphaFoldDB" id="A0A5R8K8Y8"/>
<accession>A0A5R8K8Y8</accession>
<keyword evidence="10" id="KW-1185">Reference proteome</keyword>
<dbReference type="OrthoDB" id="9793799at2"/>
<evidence type="ECO:0000256" key="7">
    <source>
        <dbReference type="SAM" id="Phobius"/>
    </source>
</evidence>
<feature type="transmembrane region" description="Helical" evidence="7">
    <location>
        <begin position="62"/>
        <end position="80"/>
    </location>
</feature>
<dbReference type="PANTHER" id="PTHR34582:SF6">
    <property type="entry name" value="UPF0702 TRANSMEMBRANE PROTEIN YCAP"/>
    <property type="match status" value="1"/>
</dbReference>
<proteinExistence type="inferred from homology"/>
<comment type="caution">
    <text evidence="9">The sequence shown here is derived from an EMBL/GenBank/DDBJ whole genome shotgun (WGS) entry which is preliminary data.</text>
</comment>
<organism evidence="9 10">
    <name type="scientific">Phragmitibacter flavus</name>
    <dbReference type="NCBI Taxonomy" id="2576071"/>
    <lineage>
        <taxon>Bacteria</taxon>
        <taxon>Pseudomonadati</taxon>
        <taxon>Verrucomicrobiota</taxon>
        <taxon>Verrucomicrobiia</taxon>
        <taxon>Verrucomicrobiales</taxon>
        <taxon>Verrucomicrobiaceae</taxon>
        <taxon>Phragmitibacter</taxon>
    </lineage>
</organism>
<evidence type="ECO:0000313" key="9">
    <source>
        <dbReference type="EMBL" id="TLD68750.1"/>
    </source>
</evidence>
<reference evidence="9 10" key="1">
    <citation type="submission" date="2019-05" db="EMBL/GenBank/DDBJ databases">
        <title>Verrucobacter flavum gen. nov., sp. nov. a new member of the family Verrucomicrobiaceae.</title>
        <authorList>
            <person name="Szuroczki S."/>
            <person name="Abbaszade G."/>
            <person name="Szabo A."/>
            <person name="Felfoldi T."/>
            <person name="Schumann P."/>
            <person name="Boka K."/>
            <person name="Keki Z."/>
            <person name="Toumi M."/>
            <person name="Toth E."/>
        </authorList>
    </citation>
    <scope>NUCLEOTIDE SEQUENCE [LARGE SCALE GENOMIC DNA]</scope>
    <source>
        <strain evidence="9 10">MG-N-17</strain>
    </source>
</reference>
<evidence type="ECO:0000256" key="4">
    <source>
        <dbReference type="ARBA" id="ARBA00022692"/>
    </source>
</evidence>
<gene>
    <name evidence="9" type="ORF">FEM03_21460</name>
</gene>
<feature type="transmembrane region" description="Helical" evidence="7">
    <location>
        <begin position="6"/>
        <end position="26"/>
    </location>
</feature>
<evidence type="ECO:0000256" key="6">
    <source>
        <dbReference type="ARBA" id="ARBA00023136"/>
    </source>
</evidence>
<evidence type="ECO:0000256" key="5">
    <source>
        <dbReference type="ARBA" id="ARBA00022989"/>
    </source>
</evidence>
<dbReference type="Gene3D" id="3.30.240.20">
    <property type="entry name" value="bsu07140 like domains"/>
    <property type="match status" value="1"/>
</dbReference>